<accession>A0ABY8C6P4</accession>
<dbReference type="Pfam" id="PF00072">
    <property type="entry name" value="Response_reg"/>
    <property type="match status" value="1"/>
</dbReference>
<reference evidence="10 11" key="1">
    <citation type="submission" date="2022-06" db="EMBL/GenBank/DDBJ databases">
        <title>Thiomicrohabdus sp. nov, an obligately chemolithoautotrophic, sulfur-oxidizing bacterium isolated from beach of Guanyin Mountain. Amoy.</title>
        <authorList>
            <person name="Zhu H."/>
        </authorList>
    </citation>
    <scope>NUCLEOTIDE SEQUENCE [LARGE SCALE GENOMIC DNA]</scope>
    <source>
        <strain evidence="10 11">XGS-01</strain>
    </source>
</reference>
<protein>
    <submittedName>
        <fullName evidence="10">Homeostatic response regulator transcription factor HsrA</fullName>
    </submittedName>
</protein>
<dbReference type="CDD" id="cd00383">
    <property type="entry name" value="trans_reg_C"/>
    <property type="match status" value="1"/>
</dbReference>
<dbReference type="InterPro" id="IPR001867">
    <property type="entry name" value="OmpR/PhoB-type_DNA-bd"/>
</dbReference>
<dbReference type="Gene3D" id="1.10.10.10">
    <property type="entry name" value="Winged helix-like DNA-binding domain superfamily/Winged helix DNA-binding domain"/>
    <property type="match status" value="1"/>
</dbReference>
<evidence type="ECO:0000256" key="2">
    <source>
        <dbReference type="ARBA" id="ARBA00023012"/>
    </source>
</evidence>
<evidence type="ECO:0000256" key="7">
    <source>
        <dbReference type="PROSITE-ProRule" id="PRU01091"/>
    </source>
</evidence>
<dbReference type="Proteomes" id="UP001222275">
    <property type="component" value="Chromosome"/>
</dbReference>
<dbReference type="SMART" id="SM00862">
    <property type="entry name" value="Trans_reg_C"/>
    <property type="match status" value="1"/>
</dbReference>
<dbReference type="PROSITE" id="PS51755">
    <property type="entry name" value="OMPR_PHOB"/>
    <property type="match status" value="1"/>
</dbReference>
<dbReference type="InterPro" id="IPR036388">
    <property type="entry name" value="WH-like_DNA-bd_sf"/>
</dbReference>
<name>A0ABY8C6P4_9GAMM</name>
<feature type="domain" description="Response regulatory" evidence="8">
    <location>
        <begin position="2"/>
        <end position="116"/>
    </location>
</feature>
<evidence type="ECO:0000259" key="9">
    <source>
        <dbReference type="PROSITE" id="PS51755"/>
    </source>
</evidence>
<dbReference type="SUPFAM" id="SSF52172">
    <property type="entry name" value="CheY-like"/>
    <property type="match status" value="1"/>
</dbReference>
<evidence type="ECO:0000256" key="3">
    <source>
        <dbReference type="ARBA" id="ARBA00023015"/>
    </source>
</evidence>
<evidence type="ECO:0000256" key="4">
    <source>
        <dbReference type="ARBA" id="ARBA00023125"/>
    </source>
</evidence>
<proteinExistence type="predicted"/>
<dbReference type="InterPro" id="IPR039420">
    <property type="entry name" value="WalR-like"/>
</dbReference>
<dbReference type="PANTHER" id="PTHR48111">
    <property type="entry name" value="REGULATOR OF RPOS"/>
    <property type="match status" value="1"/>
</dbReference>
<dbReference type="PROSITE" id="PS50110">
    <property type="entry name" value="RESPONSE_REGULATORY"/>
    <property type="match status" value="1"/>
</dbReference>
<keyword evidence="5" id="KW-0804">Transcription</keyword>
<dbReference type="Gene3D" id="3.40.50.2300">
    <property type="match status" value="1"/>
</dbReference>
<evidence type="ECO:0000259" key="8">
    <source>
        <dbReference type="PROSITE" id="PS50110"/>
    </source>
</evidence>
<sequence length="226" mass="26415">MRILIIDNDTSSNKILNEALNKKGYQCDIVERLRDGQYYLDIRHYNLVLVSETLVDGESSDLIKEIKTDTPKTAVIVISDKQDNKNEIEALLAGADDYIRKPFDIDVLIARIEARLRFFNFNKTIKIDDLTINTDERRIFYKDNEINVNGKPYEVFAYLVQYRDQIVTKEQILHALWVDPELVTPQVIEVAINQIRQRIDKPFGITTIETVNRRGYRFSYPKTIIE</sequence>
<dbReference type="InterPro" id="IPR011006">
    <property type="entry name" value="CheY-like_superfamily"/>
</dbReference>
<comment type="caution">
    <text evidence="6">Lacks conserved residue(s) required for the propagation of feature annotation.</text>
</comment>
<keyword evidence="1" id="KW-0597">Phosphoprotein</keyword>
<keyword evidence="11" id="KW-1185">Reference proteome</keyword>
<dbReference type="PANTHER" id="PTHR48111:SF22">
    <property type="entry name" value="REGULATOR OF RPOS"/>
    <property type="match status" value="1"/>
</dbReference>
<keyword evidence="2" id="KW-0902">Two-component regulatory system</keyword>
<gene>
    <name evidence="10" type="primary">hsrA</name>
    <name evidence="10" type="ORF">NR989_06390</name>
</gene>
<dbReference type="EMBL" id="CP102381">
    <property type="protein sequence ID" value="WEJ61641.1"/>
    <property type="molecule type" value="Genomic_DNA"/>
</dbReference>
<dbReference type="RefSeq" id="WP_275593900.1">
    <property type="nucleotide sequence ID" value="NZ_CP102381.1"/>
</dbReference>
<keyword evidence="3" id="KW-0805">Transcription regulation</keyword>
<evidence type="ECO:0000256" key="6">
    <source>
        <dbReference type="PROSITE-ProRule" id="PRU00169"/>
    </source>
</evidence>
<dbReference type="SMART" id="SM00448">
    <property type="entry name" value="REC"/>
    <property type="match status" value="1"/>
</dbReference>
<dbReference type="InterPro" id="IPR001789">
    <property type="entry name" value="Sig_transdc_resp-reg_receiver"/>
</dbReference>
<organism evidence="10 11">
    <name type="scientific">Thiomicrorhabdus lithotrophica</name>
    <dbReference type="NCBI Taxonomy" id="2949997"/>
    <lineage>
        <taxon>Bacteria</taxon>
        <taxon>Pseudomonadati</taxon>
        <taxon>Pseudomonadota</taxon>
        <taxon>Gammaproteobacteria</taxon>
        <taxon>Thiotrichales</taxon>
        <taxon>Piscirickettsiaceae</taxon>
        <taxon>Thiomicrorhabdus</taxon>
    </lineage>
</organism>
<feature type="DNA-binding region" description="OmpR/PhoB-type" evidence="7">
    <location>
        <begin position="122"/>
        <end position="220"/>
    </location>
</feature>
<keyword evidence="4 7" id="KW-0238">DNA-binding</keyword>
<evidence type="ECO:0000313" key="10">
    <source>
        <dbReference type="EMBL" id="WEJ61641.1"/>
    </source>
</evidence>
<feature type="domain" description="OmpR/PhoB-type" evidence="9">
    <location>
        <begin position="122"/>
        <end position="220"/>
    </location>
</feature>
<dbReference type="Pfam" id="PF00486">
    <property type="entry name" value="Trans_reg_C"/>
    <property type="match status" value="1"/>
</dbReference>
<evidence type="ECO:0000256" key="1">
    <source>
        <dbReference type="ARBA" id="ARBA00022553"/>
    </source>
</evidence>
<evidence type="ECO:0000313" key="11">
    <source>
        <dbReference type="Proteomes" id="UP001222275"/>
    </source>
</evidence>
<evidence type="ECO:0000256" key="5">
    <source>
        <dbReference type="ARBA" id="ARBA00023163"/>
    </source>
</evidence>